<gene>
    <name evidence="2" type="ORF">AVEN_128806_1</name>
    <name evidence="1" type="ORF">AVEN_54839_1</name>
</gene>
<accession>A0A4Y2NS41</accession>
<evidence type="ECO:0000313" key="2">
    <source>
        <dbReference type="EMBL" id="GBN40857.1"/>
    </source>
</evidence>
<dbReference type="EMBL" id="BGPR01210599">
    <property type="protein sequence ID" value="GBN40821.1"/>
    <property type="molecule type" value="Genomic_DNA"/>
</dbReference>
<evidence type="ECO:0000313" key="3">
    <source>
        <dbReference type="Proteomes" id="UP000499080"/>
    </source>
</evidence>
<feature type="non-terminal residue" evidence="2">
    <location>
        <position position="1"/>
    </location>
</feature>
<reference evidence="2 3" key="1">
    <citation type="journal article" date="2019" name="Sci. Rep.">
        <title>Orb-weaving spider Araneus ventricosus genome elucidates the spidroin gene catalogue.</title>
        <authorList>
            <person name="Kono N."/>
            <person name="Nakamura H."/>
            <person name="Ohtoshi R."/>
            <person name="Moran D.A.P."/>
            <person name="Shinohara A."/>
            <person name="Yoshida Y."/>
            <person name="Fujiwara M."/>
            <person name="Mori M."/>
            <person name="Tomita M."/>
            <person name="Arakawa K."/>
        </authorList>
    </citation>
    <scope>NUCLEOTIDE SEQUENCE [LARGE SCALE GENOMIC DNA]</scope>
</reference>
<evidence type="ECO:0000313" key="1">
    <source>
        <dbReference type="EMBL" id="GBN40821.1"/>
    </source>
</evidence>
<protein>
    <submittedName>
        <fullName evidence="2">Uncharacterized protein</fullName>
    </submittedName>
</protein>
<dbReference type="Proteomes" id="UP000499080">
    <property type="component" value="Unassembled WGS sequence"/>
</dbReference>
<sequence length="99" mass="11431">EKTGFSWSDKRAYEPKECKPHSLMAGFGASRRHLIQSGLNWRWTGKETTNGSRRISDKANTFGAFWVKRGGYLRLESGRDPHRRHVYTLSIHRMIPTGI</sequence>
<comment type="caution">
    <text evidence="2">The sequence shown here is derived from an EMBL/GenBank/DDBJ whole genome shotgun (WGS) entry which is preliminary data.</text>
</comment>
<proteinExistence type="predicted"/>
<name>A0A4Y2NS41_ARAVE</name>
<organism evidence="2 3">
    <name type="scientific">Araneus ventricosus</name>
    <name type="common">Orbweaver spider</name>
    <name type="synonym">Epeira ventricosa</name>
    <dbReference type="NCBI Taxonomy" id="182803"/>
    <lineage>
        <taxon>Eukaryota</taxon>
        <taxon>Metazoa</taxon>
        <taxon>Ecdysozoa</taxon>
        <taxon>Arthropoda</taxon>
        <taxon>Chelicerata</taxon>
        <taxon>Arachnida</taxon>
        <taxon>Araneae</taxon>
        <taxon>Araneomorphae</taxon>
        <taxon>Entelegynae</taxon>
        <taxon>Araneoidea</taxon>
        <taxon>Araneidae</taxon>
        <taxon>Araneus</taxon>
    </lineage>
</organism>
<dbReference type="EMBL" id="BGPR01210609">
    <property type="protein sequence ID" value="GBN40857.1"/>
    <property type="molecule type" value="Genomic_DNA"/>
</dbReference>
<dbReference type="AlphaFoldDB" id="A0A4Y2NS41"/>
<keyword evidence="3" id="KW-1185">Reference proteome</keyword>